<name>A0A0A9BQA4_ARUDO</name>
<reference evidence="1" key="1">
    <citation type="submission" date="2014-09" db="EMBL/GenBank/DDBJ databases">
        <authorList>
            <person name="Magalhaes I.L.F."/>
            <person name="Oliveira U."/>
            <person name="Santos F.R."/>
            <person name="Vidigal T.H.D.A."/>
            <person name="Brescovit A.D."/>
            <person name="Santos A.J."/>
        </authorList>
    </citation>
    <scope>NUCLEOTIDE SEQUENCE</scope>
    <source>
        <tissue evidence="1">Shoot tissue taken approximately 20 cm above the soil surface</tissue>
    </source>
</reference>
<evidence type="ECO:0000313" key="1">
    <source>
        <dbReference type="EMBL" id="JAD65551.1"/>
    </source>
</evidence>
<proteinExistence type="predicted"/>
<protein>
    <submittedName>
        <fullName evidence="1">Uncharacterized protein</fullName>
    </submittedName>
</protein>
<dbReference type="AlphaFoldDB" id="A0A0A9BQA4"/>
<reference evidence="1" key="2">
    <citation type="journal article" date="2015" name="Data Brief">
        <title>Shoot transcriptome of the giant reed, Arundo donax.</title>
        <authorList>
            <person name="Barrero R.A."/>
            <person name="Guerrero F.D."/>
            <person name="Moolhuijzen P."/>
            <person name="Goolsby J.A."/>
            <person name="Tidwell J."/>
            <person name="Bellgard S.E."/>
            <person name="Bellgard M.I."/>
        </authorList>
    </citation>
    <scope>NUCLEOTIDE SEQUENCE</scope>
    <source>
        <tissue evidence="1">Shoot tissue taken approximately 20 cm above the soil surface</tissue>
    </source>
</reference>
<organism evidence="1">
    <name type="scientific">Arundo donax</name>
    <name type="common">Giant reed</name>
    <name type="synonym">Donax arundinaceus</name>
    <dbReference type="NCBI Taxonomy" id="35708"/>
    <lineage>
        <taxon>Eukaryota</taxon>
        <taxon>Viridiplantae</taxon>
        <taxon>Streptophyta</taxon>
        <taxon>Embryophyta</taxon>
        <taxon>Tracheophyta</taxon>
        <taxon>Spermatophyta</taxon>
        <taxon>Magnoliopsida</taxon>
        <taxon>Liliopsida</taxon>
        <taxon>Poales</taxon>
        <taxon>Poaceae</taxon>
        <taxon>PACMAD clade</taxon>
        <taxon>Arundinoideae</taxon>
        <taxon>Arundineae</taxon>
        <taxon>Arundo</taxon>
    </lineage>
</organism>
<dbReference type="EMBL" id="GBRH01232344">
    <property type="protein sequence ID" value="JAD65551.1"/>
    <property type="molecule type" value="Transcribed_RNA"/>
</dbReference>
<sequence>MFFMSVGIKWFIDFLANHFTGFRQLISLRIFRLKLILGHSIDLLFLTICTKAL</sequence>
<accession>A0A0A9BQA4</accession>